<dbReference type="Gene3D" id="2.40.160.220">
    <property type="match status" value="1"/>
</dbReference>
<evidence type="ECO:0000313" key="2">
    <source>
        <dbReference type="Proteomes" id="UP001060035"/>
    </source>
</evidence>
<dbReference type="GO" id="GO:0019028">
    <property type="term" value="C:viral capsid"/>
    <property type="evidence" value="ECO:0007669"/>
    <property type="project" value="UniProtKB-KW"/>
</dbReference>
<accession>A0ABY3SS35</accession>
<evidence type="ECO:0000313" key="1">
    <source>
        <dbReference type="EMBL" id="UJQ85291.1"/>
    </source>
</evidence>
<sequence>MLGTSQTITLGGSGGTAIVLPKINQDGYSSEYYLDDDSGYTYRCKIRNTRDNVKAGSQAFDRHTVTFTMHVKPTPSIPSGSTCETTFTIRNDPTQSPSMVADLAKGLAYFMASGSIAAGLFGWES</sequence>
<dbReference type="InterPro" id="IPR054457">
    <property type="entry name" value="PhiCb5_coat"/>
</dbReference>
<keyword evidence="1" id="KW-0167">Capsid protein</keyword>
<proteinExistence type="predicted"/>
<name>A0ABY3SS35_9VIRU</name>
<dbReference type="EMBL" id="MZ679615">
    <property type="protein sequence ID" value="UJQ85291.1"/>
    <property type="molecule type" value="Genomic_RNA"/>
</dbReference>
<organism evidence="1 2">
    <name type="scientific">Leviviridae sp</name>
    <dbReference type="NCBI Taxonomy" id="2027243"/>
    <lineage>
        <taxon>Viruses</taxon>
        <taxon>Riboviria</taxon>
        <taxon>Orthornavirae</taxon>
        <taxon>Lenarviricota</taxon>
        <taxon>Leviviricetes</taxon>
        <taxon>Norzivirales</taxon>
        <taxon>Fiersviridae</taxon>
    </lineage>
</organism>
<reference evidence="1" key="1">
    <citation type="submission" date="2021-05" db="EMBL/GenBank/DDBJ databases">
        <authorList>
            <person name="Chen Y.-M."/>
            <person name="Zhang Y.-Z."/>
        </authorList>
    </citation>
    <scope>NUCLEOTIDE SEQUENCE</scope>
    <source>
        <strain evidence="1">273-k141_242751</strain>
    </source>
</reference>
<keyword evidence="1" id="KW-0946">Virion</keyword>
<keyword evidence="2" id="KW-1185">Reference proteome</keyword>
<dbReference type="Proteomes" id="UP001060035">
    <property type="component" value="Segment"/>
</dbReference>
<dbReference type="Pfam" id="PF22387">
    <property type="entry name" value="PhiCb5_coat"/>
    <property type="match status" value="1"/>
</dbReference>
<reference evidence="1" key="2">
    <citation type="journal article" date="2022" name="Nat. Microbiol.">
        <title>RNA viromes from terrestrial sites across China expand environmental viral diversity.</title>
        <authorList>
            <person name="Chiapello M."/>
            <person name="Rodriguez-Romero J."/>
            <person name="Ayllon M.A."/>
            <person name="Turina M."/>
        </authorList>
    </citation>
    <scope>NUCLEOTIDE SEQUENCE</scope>
    <source>
        <strain evidence="1">273-k141_242751</strain>
    </source>
</reference>
<protein>
    <submittedName>
        <fullName evidence="1">Coat protein</fullName>
    </submittedName>
</protein>